<reference evidence="1 2" key="1">
    <citation type="submission" date="2020-07" db="EMBL/GenBank/DDBJ databases">
        <title>Comparative genomics of pyrophilous fungi reveals a link between fire events and developmental genes.</title>
        <authorList>
            <consortium name="DOE Joint Genome Institute"/>
            <person name="Steindorff A.S."/>
            <person name="Carver A."/>
            <person name="Calhoun S."/>
            <person name="Stillman K."/>
            <person name="Liu H."/>
            <person name="Lipzen A."/>
            <person name="Pangilinan J."/>
            <person name="Labutti K."/>
            <person name="Bruns T.D."/>
            <person name="Grigoriev I.V."/>
        </authorList>
    </citation>
    <scope>NUCLEOTIDE SEQUENCE [LARGE SCALE GENOMIC DNA]</scope>
    <source>
        <strain evidence="1 2">CBS 144469</strain>
    </source>
</reference>
<dbReference type="InterPro" id="IPR032675">
    <property type="entry name" value="LRR_dom_sf"/>
</dbReference>
<keyword evidence="2" id="KW-1185">Reference proteome</keyword>
<protein>
    <submittedName>
        <fullName evidence="1">Uncharacterized protein</fullName>
    </submittedName>
</protein>
<dbReference type="Gene3D" id="3.80.10.10">
    <property type="entry name" value="Ribonuclease Inhibitor"/>
    <property type="match status" value="1"/>
</dbReference>
<dbReference type="OrthoDB" id="3543113at2759"/>
<proteinExistence type="predicted"/>
<evidence type="ECO:0000313" key="2">
    <source>
        <dbReference type="Proteomes" id="UP000521943"/>
    </source>
</evidence>
<evidence type="ECO:0000313" key="1">
    <source>
        <dbReference type="EMBL" id="KAF6757945.1"/>
    </source>
</evidence>
<dbReference type="EMBL" id="JACGCI010000020">
    <property type="protein sequence ID" value="KAF6757945.1"/>
    <property type="molecule type" value="Genomic_DNA"/>
</dbReference>
<dbReference type="AlphaFoldDB" id="A0A8H6I348"/>
<gene>
    <name evidence="1" type="ORF">DFP72DRAFT_1065202</name>
</gene>
<dbReference type="Proteomes" id="UP000521943">
    <property type="component" value="Unassembled WGS sequence"/>
</dbReference>
<comment type="caution">
    <text evidence="1">The sequence shown here is derived from an EMBL/GenBank/DDBJ whole genome shotgun (WGS) entry which is preliminary data.</text>
</comment>
<name>A0A8H6I348_9AGAR</name>
<sequence>MSRLNNVDFTINTLPKNRPGVFWPNNTPGRFFRNALILQEIMECVSEEPGNPNPTLLALALTNKAVLLSPVLDAIWKTMHSLGPFLRFLPHDGMNIMSTAPATGCAHFMGYANRLRHLRLAGKTPADTFDVVSLLRFARHQPPDLPLFPSLQSICFTSNEVSMLCAAYTEMTAHSPITTLEFTNLHTETKSFGNVLSSFALRYYRSLKTLKLHFPDPRREFGMRSMQYLPHFTDLQVLSITCLHPQFPIFELMELITGLEALRDLRINIRVEKSPPPTVINLRSKASSLSLLRLEGPLGFIGTALALFDKVKSCDNVVLIPNPSVGDAEKDILAQYVAKSFRSQPDLRFELPGML</sequence>
<organism evidence="1 2">
    <name type="scientific">Ephemerocybe angulata</name>
    <dbReference type="NCBI Taxonomy" id="980116"/>
    <lineage>
        <taxon>Eukaryota</taxon>
        <taxon>Fungi</taxon>
        <taxon>Dikarya</taxon>
        <taxon>Basidiomycota</taxon>
        <taxon>Agaricomycotina</taxon>
        <taxon>Agaricomycetes</taxon>
        <taxon>Agaricomycetidae</taxon>
        <taxon>Agaricales</taxon>
        <taxon>Agaricineae</taxon>
        <taxon>Psathyrellaceae</taxon>
        <taxon>Ephemerocybe</taxon>
    </lineage>
</organism>
<dbReference type="SUPFAM" id="SSF52047">
    <property type="entry name" value="RNI-like"/>
    <property type="match status" value="1"/>
</dbReference>
<accession>A0A8H6I348</accession>